<name>A0A8J5QMT4_9ASCO</name>
<dbReference type="InterPro" id="IPR000073">
    <property type="entry name" value="AB_hydrolase_1"/>
</dbReference>
<dbReference type="GeneID" id="73470000"/>
<dbReference type="PANTHER" id="PTHR43194:SF2">
    <property type="entry name" value="PEROXISOMAL MEMBRANE PROTEIN LPX1"/>
    <property type="match status" value="1"/>
</dbReference>
<evidence type="ECO:0000259" key="1">
    <source>
        <dbReference type="Pfam" id="PF12697"/>
    </source>
</evidence>
<accession>A0A8J5QMT4</accession>
<keyword evidence="3" id="KW-1185">Reference proteome</keyword>
<comment type="caution">
    <text evidence="2">The sequence shown here is derived from an EMBL/GenBank/DDBJ whole genome shotgun (WGS) entry which is preliminary data.</text>
</comment>
<dbReference type="AlphaFoldDB" id="A0A8J5QMT4"/>
<protein>
    <recommendedName>
        <fullName evidence="1">AB hydrolase-1 domain-containing protein</fullName>
    </recommendedName>
</protein>
<dbReference type="Pfam" id="PF12697">
    <property type="entry name" value="Abhydrolase_6"/>
    <property type="match status" value="1"/>
</dbReference>
<dbReference type="EMBL" id="JAGSYN010000141">
    <property type="protein sequence ID" value="KAG7663285.1"/>
    <property type="molecule type" value="Genomic_DNA"/>
</dbReference>
<evidence type="ECO:0000313" key="3">
    <source>
        <dbReference type="Proteomes" id="UP000694255"/>
    </source>
</evidence>
<organism evidence="2 3">
    <name type="scientific">[Candida] subhashii</name>
    <dbReference type="NCBI Taxonomy" id="561895"/>
    <lineage>
        <taxon>Eukaryota</taxon>
        <taxon>Fungi</taxon>
        <taxon>Dikarya</taxon>
        <taxon>Ascomycota</taxon>
        <taxon>Saccharomycotina</taxon>
        <taxon>Pichiomycetes</taxon>
        <taxon>Debaryomycetaceae</taxon>
        <taxon>Spathaspora</taxon>
    </lineage>
</organism>
<proteinExistence type="predicted"/>
<gene>
    <name evidence="2" type="ORF">J8A68_003199</name>
</gene>
<dbReference type="RefSeq" id="XP_049263517.1">
    <property type="nucleotide sequence ID" value="XM_049407030.1"/>
</dbReference>
<sequence>MSFTVEKKVGSAYPYRAAGSTILAEDTHKLKLVYNKYKTTLTPPTKDTLRFNLIFCHGTGFNKSIWKYHIKKLYELSQQRGTNWFLDSVMAIDFIGHGDSSLLNNGLLGPVYRWDEGGKDITHLIKQEISSTGDFQNNFESRNIVIGHSMGGFSTIYAAFHEPTLIDSIVPIEPVYYGEPDRFTKFKKIFNKISQMIIDKFDSIEDLNYFFKKFSFYKNMTPEIMKDYMDDEVIEEIDPETNEKVYKIKCIKRHQMTAYFGSFTSIARGMHVLPTIQVPIYHVIGAKAVWNPPASIPWIRGNINPKYLAGTFDIPEGEHLCNVEKPDETIDIIAKVLTERNSKYTQERVLIPEIVKNKDRQVIADEQFSKMFDLKFDDIYGYILDVQDRPAHSKL</sequence>
<evidence type="ECO:0000313" key="2">
    <source>
        <dbReference type="EMBL" id="KAG7663285.1"/>
    </source>
</evidence>
<dbReference type="InterPro" id="IPR050228">
    <property type="entry name" value="Carboxylesterase_BioH"/>
</dbReference>
<dbReference type="Proteomes" id="UP000694255">
    <property type="component" value="Unassembled WGS sequence"/>
</dbReference>
<dbReference type="OrthoDB" id="94039at2759"/>
<reference evidence="2 3" key="1">
    <citation type="journal article" date="2021" name="DNA Res.">
        <title>Genome analysis of Candida subhashii reveals its hybrid nature and dual mitochondrial genome conformations.</title>
        <authorList>
            <person name="Mixao V."/>
            <person name="Hegedusova E."/>
            <person name="Saus E."/>
            <person name="Pryszcz L.P."/>
            <person name="Cillingova A."/>
            <person name="Nosek J."/>
            <person name="Gabaldon T."/>
        </authorList>
    </citation>
    <scope>NUCLEOTIDE SEQUENCE [LARGE SCALE GENOMIC DNA]</scope>
    <source>
        <strain evidence="2 3">CBS 10753</strain>
    </source>
</reference>
<feature type="domain" description="AB hydrolase-1" evidence="1">
    <location>
        <begin position="53"/>
        <end position="331"/>
    </location>
</feature>
<dbReference type="PANTHER" id="PTHR43194">
    <property type="entry name" value="HYDROLASE ALPHA/BETA FOLD FAMILY"/>
    <property type="match status" value="1"/>
</dbReference>